<dbReference type="Pfam" id="PF13041">
    <property type="entry name" value="PPR_2"/>
    <property type="match status" value="2"/>
</dbReference>
<evidence type="ECO:0000313" key="3">
    <source>
        <dbReference type="EMBL" id="KAF8400880.1"/>
    </source>
</evidence>
<dbReference type="OMA" id="NSVVWGC"/>
<comment type="caution">
    <text evidence="3">The sequence shown here is derived from an EMBL/GenBank/DDBJ whole genome shotgun (WGS) entry which is preliminary data.</text>
</comment>
<dbReference type="InterPro" id="IPR046960">
    <property type="entry name" value="PPR_At4g14850-like_plant"/>
</dbReference>
<dbReference type="NCBIfam" id="TIGR00756">
    <property type="entry name" value="PPR"/>
    <property type="match status" value="5"/>
</dbReference>
<dbReference type="InterPro" id="IPR011990">
    <property type="entry name" value="TPR-like_helical_dom_sf"/>
</dbReference>
<dbReference type="PROSITE" id="PS51375">
    <property type="entry name" value="PPR"/>
    <property type="match status" value="4"/>
</dbReference>
<evidence type="ECO:0008006" key="5">
    <source>
        <dbReference type="Google" id="ProtNLM"/>
    </source>
</evidence>
<dbReference type="Proteomes" id="UP000655225">
    <property type="component" value="Unassembled WGS sequence"/>
</dbReference>
<gene>
    <name evidence="3" type="ORF">HHK36_014183</name>
</gene>
<feature type="repeat" description="PPR" evidence="2">
    <location>
        <begin position="266"/>
        <end position="296"/>
    </location>
</feature>
<dbReference type="AlphaFoldDB" id="A0A834Z5L2"/>
<sequence length="479" mass="53804">MSSFHNLLPRLSRTPIPTKYLTNSFHLNHSLTSFLQLESQLNAQFPTDPTSPDSDWNPAKTIETHLSNCANLLQLNQIYARIIRTHFLELYPFAFHWNNIIRSYVRLNLPCTALRVFLAMSRAGVSPDSYTIPIVLKAICQFFAIETGRQLHSIAIRHGLELNEFCESGLISVYSKTGEFENARKVFEQNRDRKLGSWNAIIGGLAQGGHAEEAVTMFLELRKDGFRPDDVTMVSVTSACGNLGNLNLALQLHKYVFQAKTLGKSDILMSNSLIDMYGKCGRMDLASSVLAEMVQRNVSTWTSMIVGFAMHGHVKNALEYFGYMREAGVRPNHVTFVGVLSACVHGGMVEEGRGYFDMMKNLYGITPMMQHYGCMVDLLGRAGLLDEARELVERMPMNANSVIWGSLMGACEKHGNVKMGEWVAMHLEELEPWNDGVYVVLSNIYASRGMWEEVQKVRGVMKERRIAKIPGYSLATISV</sequence>
<reference evidence="3 4" key="1">
    <citation type="submission" date="2020-04" db="EMBL/GenBank/DDBJ databases">
        <title>Plant Genome Project.</title>
        <authorList>
            <person name="Zhang R.-G."/>
        </authorList>
    </citation>
    <scope>NUCLEOTIDE SEQUENCE [LARGE SCALE GENOMIC DNA]</scope>
    <source>
        <strain evidence="3">YNK0</strain>
        <tissue evidence="3">Leaf</tissue>
    </source>
</reference>
<feature type="repeat" description="PPR" evidence="2">
    <location>
        <begin position="297"/>
        <end position="331"/>
    </location>
</feature>
<evidence type="ECO:0000313" key="4">
    <source>
        <dbReference type="Proteomes" id="UP000655225"/>
    </source>
</evidence>
<feature type="repeat" description="PPR" evidence="2">
    <location>
        <begin position="194"/>
        <end position="228"/>
    </location>
</feature>
<dbReference type="Pfam" id="PF01535">
    <property type="entry name" value="PPR"/>
    <property type="match status" value="3"/>
</dbReference>
<keyword evidence="1" id="KW-0677">Repeat</keyword>
<keyword evidence="4" id="KW-1185">Reference proteome</keyword>
<dbReference type="InterPro" id="IPR046848">
    <property type="entry name" value="E_motif"/>
</dbReference>
<dbReference type="PANTHER" id="PTHR47926">
    <property type="entry name" value="PENTATRICOPEPTIDE REPEAT-CONTAINING PROTEIN"/>
    <property type="match status" value="1"/>
</dbReference>
<dbReference type="InterPro" id="IPR002885">
    <property type="entry name" value="PPR_rpt"/>
</dbReference>
<dbReference type="GO" id="GO:0003723">
    <property type="term" value="F:RNA binding"/>
    <property type="evidence" value="ECO:0007669"/>
    <property type="project" value="InterPro"/>
</dbReference>
<accession>A0A834Z5L2</accession>
<dbReference type="FunFam" id="1.25.40.10:FF:001814">
    <property type="entry name" value="Pentatricopeptide repeat-containing protein At1g77170, mitochondrial"/>
    <property type="match status" value="1"/>
</dbReference>
<name>A0A834Z5L2_TETSI</name>
<dbReference type="GO" id="GO:0009451">
    <property type="term" value="P:RNA modification"/>
    <property type="evidence" value="ECO:0007669"/>
    <property type="project" value="InterPro"/>
</dbReference>
<proteinExistence type="predicted"/>
<dbReference type="Pfam" id="PF20431">
    <property type="entry name" value="E_motif"/>
    <property type="match status" value="1"/>
</dbReference>
<dbReference type="PANTHER" id="PTHR47926:SF491">
    <property type="entry name" value="(WILD MALAYSIAN BANANA) HYPOTHETICAL PROTEIN"/>
    <property type="match status" value="1"/>
</dbReference>
<organism evidence="3 4">
    <name type="scientific">Tetracentron sinense</name>
    <name type="common">Spur-leaf</name>
    <dbReference type="NCBI Taxonomy" id="13715"/>
    <lineage>
        <taxon>Eukaryota</taxon>
        <taxon>Viridiplantae</taxon>
        <taxon>Streptophyta</taxon>
        <taxon>Embryophyta</taxon>
        <taxon>Tracheophyta</taxon>
        <taxon>Spermatophyta</taxon>
        <taxon>Magnoliopsida</taxon>
        <taxon>Trochodendrales</taxon>
        <taxon>Trochodendraceae</taxon>
        <taxon>Tetracentron</taxon>
    </lineage>
</organism>
<dbReference type="Gene3D" id="1.25.40.10">
    <property type="entry name" value="Tetratricopeptide repeat domain"/>
    <property type="match status" value="3"/>
</dbReference>
<evidence type="ECO:0000256" key="2">
    <source>
        <dbReference type="PROSITE-ProRule" id="PRU00708"/>
    </source>
</evidence>
<dbReference type="FunFam" id="1.25.40.10:FF:000184">
    <property type="entry name" value="Pentatricopeptide repeat-containing protein, chloroplastic"/>
    <property type="match status" value="1"/>
</dbReference>
<dbReference type="EMBL" id="JABCRI010000009">
    <property type="protein sequence ID" value="KAF8400880.1"/>
    <property type="molecule type" value="Genomic_DNA"/>
</dbReference>
<evidence type="ECO:0000256" key="1">
    <source>
        <dbReference type="ARBA" id="ARBA00022737"/>
    </source>
</evidence>
<dbReference type="OrthoDB" id="622408at2759"/>
<protein>
    <recommendedName>
        <fullName evidence="5">Pentatricopeptide repeat-containing protein</fullName>
    </recommendedName>
</protein>
<feature type="repeat" description="PPR" evidence="2">
    <location>
        <begin position="93"/>
        <end position="127"/>
    </location>
</feature>